<dbReference type="InterPro" id="IPR017650">
    <property type="entry name" value="Arginine_N-succinylTrfase"/>
</dbReference>
<proteinExistence type="predicted"/>
<dbReference type="Proteomes" id="UP000199527">
    <property type="component" value="Unassembled WGS sequence"/>
</dbReference>
<dbReference type="PANTHER" id="PTHR30420:SF1">
    <property type="entry name" value="ARGININE N-SUCCINYLTRANSFERASE"/>
    <property type="match status" value="1"/>
</dbReference>
<evidence type="ECO:0000313" key="5">
    <source>
        <dbReference type="EMBL" id="SDJ60703.1"/>
    </source>
</evidence>
<sequence>MLKVRPIAERDYPALLQIAEDSGHGFTSLPIDETLLKSKIQRSLRSFAKQVQVPGDELYLMVLEDTVSGDVVGTCAIEAAVGIKDAFYHYRLGKDVHVSPQLGIRREVSTLTLCNDYTGAAELCTLYLKPDWRKDDNGRFLSMCRFLLMAAHPQRFGDKVIAEMRGVSDGDGSSPFWQWLERHFFGIDFPTADYLTGIGDKVFVAELMPRHPIYVNLLSPEAQAVVGEVHDNTRPALRLLENQGFRCQGYVDIFDAGPTVECQRDQIKAVRESASYTLKVSDHTSDANLIVCGSELAQLSIIKANAHIDTEAGELTLKPADAKALGLTHGAKVWALGLNR</sequence>
<name>A0A1G8V3U1_9GAMM</name>
<evidence type="ECO:0000256" key="4">
    <source>
        <dbReference type="NCBIfam" id="TIGR03244"/>
    </source>
</evidence>
<dbReference type="NCBIfam" id="TIGR03244">
    <property type="entry name" value="arg_catab_AstA"/>
    <property type="match status" value="1"/>
</dbReference>
<dbReference type="Pfam" id="PF04958">
    <property type="entry name" value="AstA"/>
    <property type="match status" value="1"/>
</dbReference>
<dbReference type="InterPro" id="IPR007041">
    <property type="entry name" value="Arg_succinylTrfase_AstA/AruG"/>
</dbReference>
<gene>
    <name evidence="5" type="ORF">SAMN04488540_11090</name>
</gene>
<accession>A0A1G8V3U1</accession>
<dbReference type="EC" id="2.3.1.109" evidence="4"/>
<dbReference type="RefSeq" id="WP_090365701.1">
    <property type="nucleotide sequence ID" value="NZ_FNEM01000010.1"/>
</dbReference>
<dbReference type="AlphaFoldDB" id="A0A1G8V3U1"/>
<dbReference type="EMBL" id="FNEM01000010">
    <property type="protein sequence ID" value="SDJ60703.1"/>
    <property type="molecule type" value="Genomic_DNA"/>
</dbReference>
<evidence type="ECO:0000313" key="6">
    <source>
        <dbReference type="Proteomes" id="UP000199527"/>
    </source>
</evidence>
<keyword evidence="3" id="KW-0012">Acyltransferase</keyword>
<evidence type="ECO:0000256" key="2">
    <source>
        <dbReference type="ARBA" id="ARBA00022679"/>
    </source>
</evidence>
<protein>
    <recommendedName>
        <fullName evidence="4">Arginine N-succinyltransferase</fullName>
        <ecNumber evidence="4">2.3.1.109</ecNumber>
    </recommendedName>
</protein>
<dbReference type="PANTHER" id="PTHR30420">
    <property type="entry name" value="N-SUCCINYLARGININE DIHYDROLASE"/>
    <property type="match status" value="1"/>
</dbReference>
<dbReference type="InterPro" id="IPR016181">
    <property type="entry name" value="Acyl_CoA_acyltransferase"/>
</dbReference>
<keyword evidence="1" id="KW-0056">Arginine metabolism</keyword>
<dbReference type="GO" id="GO:0008791">
    <property type="term" value="F:arginine N-succinyltransferase activity"/>
    <property type="evidence" value="ECO:0007669"/>
    <property type="project" value="UniProtKB-UniRule"/>
</dbReference>
<reference evidence="6" key="1">
    <citation type="submission" date="2016-10" db="EMBL/GenBank/DDBJ databases">
        <authorList>
            <person name="Varghese N."/>
            <person name="Submissions S."/>
        </authorList>
    </citation>
    <scope>NUCLEOTIDE SEQUENCE [LARGE SCALE GENOMIC DNA]</scope>
    <source>
        <strain evidence="6">DSM 23317</strain>
    </source>
</reference>
<keyword evidence="2 5" id="KW-0808">Transferase</keyword>
<evidence type="ECO:0000256" key="3">
    <source>
        <dbReference type="ARBA" id="ARBA00023315"/>
    </source>
</evidence>
<dbReference type="NCBIfam" id="TIGR03243">
    <property type="entry name" value="arg_catab_AOST"/>
    <property type="match status" value="1"/>
</dbReference>
<dbReference type="Gene3D" id="3.40.630.30">
    <property type="match status" value="1"/>
</dbReference>
<dbReference type="SUPFAM" id="SSF55729">
    <property type="entry name" value="Acyl-CoA N-acyltransferases (Nat)"/>
    <property type="match status" value="1"/>
</dbReference>
<dbReference type="OrthoDB" id="21121at2"/>
<dbReference type="GO" id="GO:0006527">
    <property type="term" value="P:L-arginine catabolic process"/>
    <property type="evidence" value="ECO:0007669"/>
    <property type="project" value="UniProtKB-UniRule"/>
</dbReference>
<evidence type="ECO:0000256" key="1">
    <source>
        <dbReference type="ARBA" id="ARBA00022503"/>
    </source>
</evidence>
<organism evidence="5 6">
    <name type="scientific">Ferrimonas sediminum</name>
    <dbReference type="NCBI Taxonomy" id="718193"/>
    <lineage>
        <taxon>Bacteria</taxon>
        <taxon>Pseudomonadati</taxon>
        <taxon>Pseudomonadota</taxon>
        <taxon>Gammaproteobacteria</taxon>
        <taxon>Alteromonadales</taxon>
        <taxon>Ferrimonadaceae</taxon>
        <taxon>Ferrimonas</taxon>
    </lineage>
</organism>
<keyword evidence="6" id="KW-1185">Reference proteome</keyword>